<dbReference type="PANTHER" id="PTHR12526:SF630">
    <property type="entry name" value="GLYCOSYLTRANSFERASE"/>
    <property type="match status" value="1"/>
</dbReference>
<dbReference type="CDD" id="cd03801">
    <property type="entry name" value="GT4_PimA-like"/>
    <property type="match status" value="1"/>
</dbReference>
<dbReference type="Pfam" id="PF13439">
    <property type="entry name" value="Glyco_transf_4"/>
    <property type="match status" value="1"/>
</dbReference>
<dbReference type="InterPro" id="IPR001296">
    <property type="entry name" value="Glyco_trans_1"/>
</dbReference>
<feature type="domain" description="Glycosyl transferase family 1" evidence="1">
    <location>
        <begin position="182"/>
        <end position="335"/>
    </location>
</feature>
<reference evidence="3 4" key="1">
    <citation type="submission" date="2021-01" db="EMBL/GenBank/DDBJ databases">
        <title>Carboxyliciviraga sp.nov., isolated from coastal sediments.</title>
        <authorList>
            <person name="Lu D."/>
            <person name="Zhang T."/>
        </authorList>
    </citation>
    <scope>NUCLEOTIDE SEQUENCE [LARGE SCALE GENOMIC DNA]</scope>
    <source>
        <strain evidence="3 4">N1Y132</strain>
    </source>
</reference>
<name>A0ABS1HJ22_9BACT</name>
<dbReference type="EMBL" id="JAENRR010000020">
    <property type="protein sequence ID" value="MBK3517674.1"/>
    <property type="molecule type" value="Genomic_DNA"/>
</dbReference>
<dbReference type="Proteomes" id="UP000605676">
    <property type="component" value="Unassembled WGS sequence"/>
</dbReference>
<evidence type="ECO:0000259" key="2">
    <source>
        <dbReference type="Pfam" id="PF13439"/>
    </source>
</evidence>
<evidence type="ECO:0000313" key="4">
    <source>
        <dbReference type="Proteomes" id="UP000605676"/>
    </source>
</evidence>
<dbReference type="SUPFAM" id="SSF53756">
    <property type="entry name" value="UDP-Glycosyltransferase/glycogen phosphorylase"/>
    <property type="match status" value="1"/>
</dbReference>
<evidence type="ECO:0000259" key="1">
    <source>
        <dbReference type="Pfam" id="PF00534"/>
    </source>
</evidence>
<dbReference type="InterPro" id="IPR028098">
    <property type="entry name" value="Glyco_trans_4-like_N"/>
</dbReference>
<proteinExistence type="predicted"/>
<dbReference type="RefSeq" id="WP_200464904.1">
    <property type="nucleotide sequence ID" value="NZ_JAENRR010000020.1"/>
</dbReference>
<organism evidence="3 4">
    <name type="scientific">Carboxylicivirga marina</name>
    <dbReference type="NCBI Taxonomy" id="2800988"/>
    <lineage>
        <taxon>Bacteria</taxon>
        <taxon>Pseudomonadati</taxon>
        <taxon>Bacteroidota</taxon>
        <taxon>Bacteroidia</taxon>
        <taxon>Marinilabiliales</taxon>
        <taxon>Marinilabiliaceae</taxon>
        <taxon>Carboxylicivirga</taxon>
    </lineage>
</organism>
<gene>
    <name evidence="3" type="ORF">JIV24_10055</name>
</gene>
<evidence type="ECO:0000313" key="3">
    <source>
        <dbReference type="EMBL" id="MBK3517674.1"/>
    </source>
</evidence>
<comment type="caution">
    <text evidence="3">The sequence shown here is derived from an EMBL/GenBank/DDBJ whole genome shotgun (WGS) entry which is preliminary data.</text>
</comment>
<dbReference type="Pfam" id="PF00534">
    <property type="entry name" value="Glycos_transf_1"/>
    <property type="match status" value="1"/>
</dbReference>
<keyword evidence="4" id="KW-1185">Reference proteome</keyword>
<dbReference type="Gene3D" id="3.40.50.2000">
    <property type="entry name" value="Glycogen Phosphorylase B"/>
    <property type="match status" value="2"/>
</dbReference>
<dbReference type="PANTHER" id="PTHR12526">
    <property type="entry name" value="GLYCOSYLTRANSFERASE"/>
    <property type="match status" value="1"/>
</dbReference>
<feature type="domain" description="Glycosyltransferase subfamily 4-like N-terminal" evidence="2">
    <location>
        <begin position="15"/>
        <end position="173"/>
    </location>
</feature>
<protein>
    <submittedName>
        <fullName evidence="3">Glycosyltransferase family 4 protein</fullName>
    </submittedName>
</protein>
<accession>A0ABS1HJ22</accession>
<sequence length="361" mass="40852">MHIIAIEYEPSTKRGGQERSYFDILTGLQKKGHTVTLAYVIKGDLVEQYNKHGIKVIQIPTINIYNKLCLKEWISFFKSIFRIKKVKGSTIYINQIMDLPLAAVVKKLKGVKKLVCHLRLPPLSGDLSKEKNQISLLLPGVDQFIVANQNMFEAHTQMGIPKGKTTIIPNGFDFSMTYSQKIINTDKLKLAYIGRIDQTKGILELINALPAIINKKPNTLLTIAGSPMNVDHQSYYDQCKELAKKLGISESVKFVGYQACPIDFLRMHDITIFPSLWNEPFGRVLVESVIAGTPVLAHNIGSTLEILNHKKEYIFDNFSEIPTKIDKLIKNEFDLTELYSYQKSKYSISTILNKIEATLSN</sequence>